<dbReference type="Proteomes" id="UP000664844">
    <property type="component" value="Unassembled WGS sequence"/>
</dbReference>
<evidence type="ECO:0000313" key="2">
    <source>
        <dbReference type="Proteomes" id="UP000664844"/>
    </source>
</evidence>
<organism evidence="1 2">
    <name type="scientific">Phormidium pseudopriestleyi FRX01</name>
    <dbReference type="NCBI Taxonomy" id="1759528"/>
    <lineage>
        <taxon>Bacteria</taxon>
        <taxon>Bacillati</taxon>
        <taxon>Cyanobacteriota</taxon>
        <taxon>Cyanophyceae</taxon>
        <taxon>Oscillatoriophycideae</taxon>
        <taxon>Oscillatoriales</taxon>
        <taxon>Oscillatoriaceae</taxon>
        <taxon>Phormidium</taxon>
    </lineage>
</organism>
<reference evidence="1 2" key="1">
    <citation type="submission" date="2021-03" db="EMBL/GenBank/DDBJ databases">
        <title>Metabolic Capacity of the Antarctic Cyanobacterium Phormidium pseudopriestleyi that Sustains Oxygenic Photosynthesis in the Presence of Hydrogen Sulfide.</title>
        <authorList>
            <person name="Lumian J.E."/>
            <person name="Jungblut A.D."/>
            <person name="Dillon M.L."/>
            <person name="Hawes I."/>
            <person name="Doran P.T."/>
            <person name="Mackey T.J."/>
            <person name="Dick G.J."/>
            <person name="Grettenberger C.L."/>
            <person name="Sumner D.Y."/>
        </authorList>
    </citation>
    <scope>NUCLEOTIDE SEQUENCE [LARGE SCALE GENOMIC DNA]</scope>
    <source>
        <strain evidence="1 2">FRX01</strain>
    </source>
</reference>
<proteinExistence type="predicted"/>
<protein>
    <submittedName>
        <fullName evidence="1">Uncharacterized protein</fullName>
    </submittedName>
</protein>
<accession>A0ABS3FPX1</accession>
<name>A0ABS3FPX1_9CYAN</name>
<gene>
    <name evidence="1" type="ORF">J0895_07420</name>
</gene>
<evidence type="ECO:0000313" key="1">
    <source>
        <dbReference type="EMBL" id="MBO0348932.1"/>
    </source>
</evidence>
<sequence length="58" mass="6349">MVIRLTINFSDGSLPLARGGLGWGLHDVAIATSRTQRRRSHVTPTLHPPIVTCDRTSL</sequence>
<keyword evidence="2" id="KW-1185">Reference proteome</keyword>
<dbReference type="RefSeq" id="WP_207087472.1">
    <property type="nucleotide sequence ID" value="NZ_JAFLQW010000205.1"/>
</dbReference>
<dbReference type="EMBL" id="JAFLQW010000205">
    <property type="protein sequence ID" value="MBO0348932.1"/>
    <property type="molecule type" value="Genomic_DNA"/>
</dbReference>
<comment type="caution">
    <text evidence="1">The sequence shown here is derived from an EMBL/GenBank/DDBJ whole genome shotgun (WGS) entry which is preliminary data.</text>
</comment>